<dbReference type="PROSITE" id="PS51257">
    <property type="entry name" value="PROKAR_LIPOPROTEIN"/>
    <property type="match status" value="1"/>
</dbReference>
<dbReference type="OrthoDB" id="8939548at2759"/>
<dbReference type="WBParaSite" id="ASIM_0002131601-mRNA-1">
    <property type="protein sequence ID" value="ASIM_0002131601-mRNA-1"/>
    <property type="gene ID" value="ASIM_0002131601"/>
</dbReference>
<dbReference type="PANTHER" id="PTHR24637">
    <property type="entry name" value="COLLAGEN"/>
    <property type="match status" value="1"/>
</dbReference>
<feature type="compositionally biased region" description="Low complexity" evidence="2">
    <location>
        <begin position="99"/>
        <end position="112"/>
    </location>
</feature>
<evidence type="ECO:0000313" key="7">
    <source>
        <dbReference type="WBParaSite" id="ASIM_0002131601-mRNA-1"/>
    </source>
</evidence>
<dbReference type="AlphaFoldDB" id="A0A0M3KJY9"/>
<accession>A0A0M3KJY9</accession>
<evidence type="ECO:0000256" key="3">
    <source>
        <dbReference type="SAM" id="Phobius"/>
    </source>
</evidence>
<dbReference type="PANTHER" id="PTHR24637:SF377">
    <property type="entry name" value="COLLAGEN TYPE IX ALPHA 1 CHAIN"/>
    <property type="match status" value="1"/>
</dbReference>
<feature type="compositionally biased region" description="Pro residues" evidence="2">
    <location>
        <begin position="156"/>
        <end position="167"/>
    </location>
</feature>
<proteinExistence type="predicted"/>
<protein>
    <submittedName>
        <fullName evidence="7">Col_cuticle_N domain-containing protein</fullName>
    </submittedName>
</protein>
<dbReference type="InterPro" id="IPR002486">
    <property type="entry name" value="Col_cuticle_N"/>
</dbReference>
<dbReference type="Pfam" id="PF01484">
    <property type="entry name" value="Col_cuticle_N"/>
    <property type="match status" value="1"/>
</dbReference>
<name>A0A0M3KJY9_ANISI</name>
<dbReference type="EMBL" id="UYRR01040332">
    <property type="protein sequence ID" value="VDK78858.1"/>
    <property type="molecule type" value="Genomic_DNA"/>
</dbReference>
<keyword evidence="3" id="KW-0812">Transmembrane</keyword>
<reference evidence="5 6" key="2">
    <citation type="submission" date="2018-11" db="EMBL/GenBank/DDBJ databases">
        <authorList>
            <consortium name="Pathogen Informatics"/>
        </authorList>
    </citation>
    <scope>NUCLEOTIDE SEQUENCE [LARGE SCALE GENOMIC DNA]</scope>
</reference>
<sequence length="194" mass="19873">MKFYTATFIASSASGVALLACLVAVLYVYNDVQSIWMQIDAEMNAFRATTDDLWHDMMRLGANRSRFRRQGGYGSGSLSSGGKAAEHGHESSFDAEPTSSDGSSSSHLDSLGPIGPEGRPGFDYGGGSGGDASTGEDGSGSGSGNDGERLKGFAPGTPPGALPPGVPPSIAGGPNLEHEGVQGNCGRLLVFINE</sequence>
<keyword evidence="1" id="KW-0677">Repeat</keyword>
<dbReference type="Proteomes" id="UP000267096">
    <property type="component" value="Unassembled WGS sequence"/>
</dbReference>
<keyword evidence="3" id="KW-0472">Membrane</keyword>
<evidence type="ECO:0000313" key="6">
    <source>
        <dbReference type="Proteomes" id="UP000267096"/>
    </source>
</evidence>
<organism evidence="7">
    <name type="scientific">Anisakis simplex</name>
    <name type="common">Herring worm</name>
    <dbReference type="NCBI Taxonomy" id="6269"/>
    <lineage>
        <taxon>Eukaryota</taxon>
        <taxon>Metazoa</taxon>
        <taxon>Ecdysozoa</taxon>
        <taxon>Nematoda</taxon>
        <taxon>Chromadorea</taxon>
        <taxon>Rhabditida</taxon>
        <taxon>Spirurina</taxon>
        <taxon>Ascaridomorpha</taxon>
        <taxon>Ascaridoidea</taxon>
        <taxon>Anisakidae</taxon>
        <taxon>Anisakis</taxon>
        <taxon>Anisakis simplex complex</taxon>
    </lineage>
</organism>
<keyword evidence="6" id="KW-1185">Reference proteome</keyword>
<evidence type="ECO:0000256" key="1">
    <source>
        <dbReference type="ARBA" id="ARBA00022737"/>
    </source>
</evidence>
<evidence type="ECO:0000313" key="5">
    <source>
        <dbReference type="EMBL" id="VDK78858.1"/>
    </source>
</evidence>
<dbReference type="SMART" id="SM01088">
    <property type="entry name" value="Col_cuticle_N"/>
    <property type="match status" value="1"/>
</dbReference>
<feature type="domain" description="Nematode cuticle collagen N-terminal" evidence="4">
    <location>
        <begin position="5"/>
        <end position="57"/>
    </location>
</feature>
<evidence type="ECO:0000256" key="2">
    <source>
        <dbReference type="SAM" id="MobiDB-lite"/>
    </source>
</evidence>
<gene>
    <name evidence="5" type="ORF">ASIM_LOCUS20686</name>
</gene>
<reference evidence="7" key="1">
    <citation type="submission" date="2017-02" db="UniProtKB">
        <authorList>
            <consortium name="WormBaseParasite"/>
        </authorList>
    </citation>
    <scope>IDENTIFICATION</scope>
</reference>
<evidence type="ECO:0000259" key="4">
    <source>
        <dbReference type="SMART" id="SM01088"/>
    </source>
</evidence>
<feature type="compositionally biased region" description="Gly residues" evidence="2">
    <location>
        <begin position="123"/>
        <end position="145"/>
    </location>
</feature>
<feature type="transmembrane region" description="Helical" evidence="3">
    <location>
        <begin position="6"/>
        <end position="29"/>
    </location>
</feature>
<feature type="region of interest" description="Disordered" evidence="2">
    <location>
        <begin position="69"/>
        <end position="181"/>
    </location>
</feature>
<keyword evidence="3" id="KW-1133">Transmembrane helix</keyword>
<dbReference type="GO" id="GO:0042302">
    <property type="term" value="F:structural constituent of cuticle"/>
    <property type="evidence" value="ECO:0007669"/>
    <property type="project" value="InterPro"/>
</dbReference>